<protein>
    <submittedName>
        <fullName evidence="3">Uncharacterized protein</fullName>
    </submittedName>
</protein>
<keyword evidence="2" id="KW-0812">Transmembrane</keyword>
<sequence>MKIKNTKRTIALIILSMIFMMLFFPFFPFLLKAQATPDPVLPDFKAPTTDPVLPDYKAPTTDPVLPDYKTPQNGSVKPDEGNQQGKQHPWLDTEDAWWKITKFTLKDIALDWTGAIEPFTGDNPIDDIAVAGKSSYNILKSPRGIIGAFFGDGSPPKIIIDAWDATDKTIDSINILRDVKTVKNLDEVVATSDNLTDIANVQKTLNTMKTVSRLSKGVAIGGMAVSAADMSINIYKAINSTGDDRADNIIKAFGSLGEGMVSASALAGPTPFGAFLLIGGAALWGFSSLYILYINVGGTKAFKNAGKAVADGAKKVWNKVTSWF</sequence>
<evidence type="ECO:0000313" key="3">
    <source>
        <dbReference type="EMBL" id="MBA4601286.1"/>
    </source>
</evidence>
<keyword evidence="2" id="KW-0472">Membrane</keyword>
<evidence type="ECO:0000256" key="2">
    <source>
        <dbReference type="SAM" id="Phobius"/>
    </source>
</evidence>
<reference evidence="3 4" key="1">
    <citation type="submission" date="2020-07" db="EMBL/GenBank/DDBJ databases">
        <title>Thermoactinomyces phylogeny.</title>
        <authorList>
            <person name="Dunlap C."/>
        </authorList>
    </citation>
    <scope>NUCLEOTIDE SEQUENCE [LARGE SCALE GENOMIC DNA]</scope>
    <source>
        <strain evidence="3 4">AMNI-1</strain>
    </source>
</reference>
<dbReference type="AlphaFoldDB" id="A0A7W1XQH8"/>
<feature type="compositionally biased region" description="Polar residues" evidence="1">
    <location>
        <begin position="70"/>
        <end position="86"/>
    </location>
</feature>
<dbReference type="Proteomes" id="UP000538292">
    <property type="component" value="Unassembled WGS sequence"/>
</dbReference>
<dbReference type="RefSeq" id="WP_181737594.1">
    <property type="nucleotide sequence ID" value="NZ_JACEOL010000007.1"/>
</dbReference>
<evidence type="ECO:0000313" key="4">
    <source>
        <dbReference type="Proteomes" id="UP000538292"/>
    </source>
</evidence>
<feature type="transmembrane region" description="Helical" evidence="2">
    <location>
        <begin position="272"/>
        <end position="293"/>
    </location>
</feature>
<keyword evidence="2" id="KW-1133">Transmembrane helix</keyword>
<gene>
    <name evidence="3" type="ORF">H2C83_02875</name>
</gene>
<name>A0A7W1XQH8_9BACL</name>
<evidence type="ECO:0000256" key="1">
    <source>
        <dbReference type="SAM" id="MobiDB-lite"/>
    </source>
</evidence>
<proteinExistence type="predicted"/>
<dbReference type="EMBL" id="JACEOL010000007">
    <property type="protein sequence ID" value="MBA4601286.1"/>
    <property type="molecule type" value="Genomic_DNA"/>
</dbReference>
<organism evidence="3 4">
    <name type="scientific">Thermoactinomyces mirandus</name>
    <dbReference type="NCBI Taxonomy" id="2756294"/>
    <lineage>
        <taxon>Bacteria</taxon>
        <taxon>Bacillati</taxon>
        <taxon>Bacillota</taxon>
        <taxon>Bacilli</taxon>
        <taxon>Bacillales</taxon>
        <taxon>Thermoactinomycetaceae</taxon>
        <taxon>Thermoactinomyces</taxon>
    </lineage>
</organism>
<keyword evidence="4" id="KW-1185">Reference proteome</keyword>
<comment type="caution">
    <text evidence="3">The sequence shown here is derived from an EMBL/GenBank/DDBJ whole genome shotgun (WGS) entry which is preliminary data.</text>
</comment>
<accession>A0A7W1XQH8</accession>
<feature type="transmembrane region" description="Helical" evidence="2">
    <location>
        <begin position="12"/>
        <end position="31"/>
    </location>
</feature>
<feature type="region of interest" description="Disordered" evidence="1">
    <location>
        <begin position="52"/>
        <end position="88"/>
    </location>
</feature>